<gene>
    <name evidence="21" type="ORF">SYN_01998</name>
</gene>
<dbReference type="Pfam" id="PF00905">
    <property type="entry name" value="Transpeptidase"/>
    <property type="match status" value="1"/>
</dbReference>
<evidence type="ECO:0000256" key="3">
    <source>
        <dbReference type="ARBA" id="ARBA00007090"/>
    </source>
</evidence>
<dbReference type="InterPro" id="IPR036950">
    <property type="entry name" value="PBP_transglycosylase"/>
</dbReference>
<evidence type="ECO:0000256" key="7">
    <source>
        <dbReference type="ARBA" id="ARBA00022676"/>
    </source>
</evidence>
<dbReference type="InterPro" id="IPR001264">
    <property type="entry name" value="Glyco_trans_51"/>
</dbReference>
<keyword evidence="22" id="KW-1185">Reference proteome</keyword>
<dbReference type="GO" id="GO:0071555">
    <property type="term" value="P:cell wall organization"/>
    <property type="evidence" value="ECO:0007669"/>
    <property type="project" value="UniProtKB-KW"/>
</dbReference>
<dbReference type="Pfam" id="PF00912">
    <property type="entry name" value="Transgly"/>
    <property type="match status" value="1"/>
</dbReference>
<evidence type="ECO:0000256" key="8">
    <source>
        <dbReference type="ARBA" id="ARBA00022679"/>
    </source>
</evidence>
<dbReference type="InterPro" id="IPR050396">
    <property type="entry name" value="Glycosyltr_51/Transpeptidase"/>
</dbReference>
<evidence type="ECO:0000256" key="10">
    <source>
        <dbReference type="ARBA" id="ARBA00022801"/>
    </source>
</evidence>
<dbReference type="HOGENOM" id="CLU_006354_2_4_7"/>
<keyword evidence="14" id="KW-0472">Membrane</keyword>
<evidence type="ECO:0000256" key="12">
    <source>
        <dbReference type="ARBA" id="ARBA00022984"/>
    </source>
</evidence>
<organism evidence="21 22">
    <name type="scientific">Syntrophus aciditrophicus (strain SB)</name>
    <dbReference type="NCBI Taxonomy" id="56780"/>
    <lineage>
        <taxon>Bacteria</taxon>
        <taxon>Pseudomonadati</taxon>
        <taxon>Thermodesulfobacteriota</taxon>
        <taxon>Syntrophia</taxon>
        <taxon>Syntrophales</taxon>
        <taxon>Syntrophaceae</taxon>
        <taxon>Syntrophus</taxon>
    </lineage>
</organism>
<keyword evidence="7" id="KW-0328">Glycosyltransferase</keyword>
<dbReference type="InterPro" id="IPR012338">
    <property type="entry name" value="Beta-lactam/transpept-like"/>
</dbReference>
<evidence type="ECO:0000256" key="13">
    <source>
        <dbReference type="ARBA" id="ARBA00022989"/>
    </source>
</evidence>
<dbReference type="AlphaFoldDB" id="Q2LU90"/>
<keyword evidence="6" id="KW-0645">Protease</keyword>
<dbReference type="EMBL" id="CP000252">
    <property type="protein sequence ID" value="ABC77653.1"/>
    <property type="molecule type" value="Genomic_DNA"/>
</dbReference>
<dbReference type="eggNOG" id="COG0744">
    <property type="taxonomic scope" value="Bacteria"/>
</dbReference>
<comment type="similarity">
    <text evidence="4">In the N-terminal section; belongs to the glycosyltransferase 51 family.</text>
</comment>
<comment type="pathway">
    <text evidence="2">Cell wall biogenesis; peptidoglycan biosynthesis.</text>
</comment>
<keyword evidence="16" id="KW-0961">Cell wall biogenesis/degradation</keyword>
<dbReference type="FunFam" id="1.10.3810.10:FF:000001">
    <property type="entry name" value="Penicillin-binding protein 1A"/>
    <property type="match status" value="1"/>
</dbReference>
<feature type="domain" description="Glycosyl transferase family 51" evidence="20">
    <location>
        <begin position="80"/>
        <end position="253"/>
    </location>
</feature>
<evidence type="ECO:0000259" key="20">
    <source>
        <dbReference type="Pfam" id="PF00912"/>
    </source>
</evidence>
<keyword evidence="9" id="KW-0812">Transmembrane</keyword>
<dbReference type="GO" id="GO:0008658">
    <property type="term" value="F:penicillin binding"/>
    <property type="evidence" value="ECO:0007669"/>
    <property type="project" value="InterPro"/>
</dbReference>
<evidence type="ECO:0000259" key="19">
    <source>
        <dbReference type="Pfam" id="PF00905"/>
    </source>
</evidence>
<comment type="catalytic activity">
    <reaction evidence="18">
        <text>[GlcNAc-(1-&gt;4)-Mur2Ac(oyl-L-Ala-gamma-D-Glu-L-Lys-D-Ala-D-Ala)](n)-di-trans,octa-cis-undecaprenyl diphosphate + beta-D-GlcNAc-(1-&gt;4)-Mur2Ac(oyl-L-Ala-gamma-D-Glu-L-Lys-D-Ala-D-Ala)-di-trans,octa-cis-undecaprenyl diphosphate = [GlcNAc-(1-&gt;4)-Mur2Ac(oyl-L-Ala-gamma-D-Glu-L-Lys-D-Ala-D-Ala)](n+1)-di-trans,octa-cis-undecaprenyl diphosphate + di-trans,octa-cis-undecaprenyl diphosphate + H(+)</text>
        <dbReference type="Rhea" id="RHEA:23708"/>
        <dbReference type="Rhea" id="RHEA-COMP:9602"/>
        <dbReference type="Rhea" id="RHEA-COMP:9603"/>
        <dbReference type="ChEBI" id="CHEBI:15378"/>
        <dbReference type="ChEBI" id="CHEBI:58405"/>
        <dbReference type="ChEBI" id="CHEBI:60033"/>
        <dbReference type="ChEBI" id="CHEBI:78435"/>
        <dbReference type="EC" id="2.4.99.28"/>
    </reaction>
</comment>
<keyword evidence="10" id="KW-0378">Hydrolase</keyword>
<evidence type="ECO:0000256" key="18">
    <source>
        <dbReference type="ARBA" id="ARBA00049902"/>
    </source>
</evidence>
<dbReference type="Gene3D" id="3.40.710.10">
    <property type="entry name" value="DD-peptidase/beta-lactamase superfamily"/>
    <property type="match status" value="1"/>
</dbReference>
<evidence type="ECO:0000256" key="15">
    <source>
        <dbReference type="ARBA" id="ARBA00023268"/>
    </source>
</evidence>
<keyword evidence="11" id="KW-0133">Cell shape</keyword>
<dbReference type="UniPathway" id="UPA00219"/>
<evidence type="ECO:0000256" key="4">
    <source>
        <dbReference type="ARBA" id="ARBA00007739"/>
    </source>
</evidence>
<evidence type="ECO:0000313" key="21">
    <source>
        <dbReference type="EMBL" id="ABC77653.1"/>
    </source>
</evidence>
<dbReference type="FunCoup" id="Q2LU90">
    <property type="interactions" value="295"/>
</dbReference>
<dbReference type="GO" id="GO:0030288">
    <property type="term" value="C:outer membrane-bounded periplasmic space"/>
    <property type="evidence" value="ECO:0007669"/>
    <property type="project" value="TreeGrafter"/>
</dbReference>
<evidence type="ECO:0000256" key="2">
    <source>
        <dbReference type="ARBA" id="ARBA00004752"/>
    </source>
</evidence>
<keyword evidence="13" id="KW-1133">Transmembrane helix</keyword>
<proteinExistence type="inferred from homology"/>
<keyword evidence="5" id="KW-0121">Carboxypeptidase</keyword>
<dbReference type="PANTHER" id="PTHR32282:SF27">
    <property type="entry name" value="PENICILLIN-BINDING PROTEIN 1A"/>
    <property type="match status" value="1"/>
</dbReference>
<comment type="subcellular location">
    <subcellularLocation>
        <location evidence="1">Membrane</location>
    </subcellularLocation>
</comment>
<dbReference type="KEGG" id="sat:SYN_01998"/>
<evidence type="ECO:0000256" key="9">
    <source>
        <dbReference type="ARBA" id="ARBA00022692"/>
    </source>
</evidence>
<dbReference type="GO" id="GO:0009252">
    <property type="term" value="P:peptidoglycan biosynthetic process"/>
    <property type="evidence" value="ECO:0007669"/>
    <property type="project" value="UniProtKB-UniPathway"/>
</dbReference>
<comment type="similarity">
    <text evidence="3">In the C-terminal section; belongs to the transpeptidase family.</text>
</comment>
<feature type="domain" description="Penicillin-binding protein transpeptidase" evidence="19">
    <location>
        <begin position="337"/>
        <end position="576"/>
    </location>
</feature>
<name>Q2LU90_SYNAS</name>
<dbReference type="CAZy" id="GT51">
    <property type="family name" value="Glycosyltransferase Family 51"/>
</dbReference>
<keyword evidence="8" id="KW-0808">Transferase</keyword>
<evidence type="ECO:0000256" key="17">
    <source>
        <dbReference type="ARBA" id="ARBA00034000"/>
    </source>
</evidence>
<dbReference type="InParanoid" id="Q2LU90"/>
<evidence type="ECO:0000256" key="6">
    <source>
        <dbReference type="ARBA" id="ARBA00022670"/>
    </source>
</evidence>
<dbReference type="InterPro" id="IPR001460">
    <property type="entry name" value="PCN-bd_Tpept"/>
</dbReference>
<dbReference type="InterPro" id="IPR023346">
    <property type="entry name" value="Lysozyme-like_dom_sf"/>
</dbReference>
<dbReference type="PANTHER" id="PTHR32282">
    <property type="entry name" value="BINDING PROTEIN TRANSPEPTIDASE, PUTATIVE-RELATED"/>
    <property type="match status" value="1"/>
</dbReference>
<protein>
    <submittedName>
        <fullName evidence="21">Multimodular transpeptidase-transglycosylase</fullName>
    </submittedName>
</protein>
<dbReference type="GO" id="GO:0008360">
    <property type="term" value="P:regulation of cell shape"/>
    <property type="evidence" value="ECO:0007669"/>
    <property type="project" value="UniProtKB-KW"/>
</dbReference>
<evidence type="ECO:0000256" key="11">
    <source>
        <dbReference type="ARBA" id="ARBA00022960"/>
    </source>
</evidence>
<evidence type="ECO:0000256" key="14">
    <source>
        <dbReference type="ARBA" id="ARBA00023136"/>
    </source>
</evidence>
<evidence type="ECO:0000256" key="1">
    <source>
        <dbReference type="ARBA" id="ARBA00004370"/>
    </source>
</evidence>
<dbReference type="Gene3D" id="1.10.3810.10">
    <property type="entry name" value="Biosynthetic peptidoglycan transglycosylase-like"/>
    <property type="match status" value="1"/>
</dbReference>
<dbReference type="NCBIfam" id="TIGR02074">
    <property type="entry name" value="PBP_1a_fam"/>
    <property type="match status" value="1"/>
</dbReference>
<dbReference type="GO" id="GO:0009002">
    <property type="term" value="F:serine-type D-Ala-D-Ala carboxypeptidase activity"/>
    <property type="evidence" value="ECO:0007669"/>
    <property type="project" value="UniProtKB-EC"/>
</dbReference>
<dbReference type="GO" id="GO:0008955">
    <property type="term" value="F:peptidoglycan glycosyltransferase activity"/>
    <property type="evidence" value="ECO:0007669"/>
    <property type="project" value="UniProtKB-EC"/>
</dbReference>
<sequence>MTVRMHLKIKTTMAPTDLFESSSFPICHRPLISRMWCIFLFMAFFLPSSFASSAGAQEFASYPPLPRGFSSIKVFDNKGRYVGRILPEKRYWVSIDQINPFLEKAVLAIEDCRFYEHSGIDIRGIARAVVKDVTKGKIVEGGSTITQQLIKNKYLSARKTFDRKIQEVSLALEYEKKYTKKQILEMYFNEIYYGNGAWGIAQASLLYFDKTPADLTEAECALLAGVPKAPNRYNPFCEASVVGKRRNLVLKRMAELNMITAGKKRRLAAVPITVFKRGEAPYYVTHIKNQLIERYGKEIVDRGGLEVTTAMNIDLQRQAERFLREGIKKLSPDLQGALFCMDPNTGDVLAAVGGVDFAKSAYDRAYVARRQPGSAIKPFIYAAALEKGYTASSILNDRPATYSRGGRDSWTPRNYEGTTQGELTVRQALAHSNNVIAVKLLDAIGVPYFVNFAGRQGLALRAQNDLSLALGTEEVTLASLVQAYTPLTNGGLRAEARTITHVYDRYYRTWTENPPVVVTPVLFPATAYVVTSMLKDVLNYGTAKTLKRFSGERPSAGKTGTTDNYQDAWFIGYTPQLITGIWAGYDKPKPGGKGFTGGAVCAPIWERFMRSALSGKPVVDFPKPESVVSVSVDPMTGFLATPDCPEQREEFYLPGTQPVDYCPMHGGESILPLTPVETLPMEQENAE</sequence>
<reference evidence="21 22" key="1">
    <citation type="journal article" date="2007" name="Proc. Natl. Acad. Sci. U.S.A.">
        <title>The genome of Syntrophus aciditrophicus: life at the thermodynamic limit of microbial growth.</title>
        <authorList>
            <person name="McInerney M.J."/>
            <person name="Rohlin L."/>
            <person name="Mouttaki H."/>
            <person name="Kim U."/>
            <person name="Krupp R.S."/>
            <person name="Rios-Hernandez L."/>
            <person name="Sieber J."/>
            <person name="Struchtemeyer C.G."/>
            <person name="Bhattacharyya A."/>
            <person name="Campbell J.W."/>
            <person name="Gunsalus R.P."/>
        </authorList>
    </citation>
    <scope>NUCLEOTIDE SEQUENCE [LARGE SCALE GENOMIC DNA]</scope>
    <source>
        <strain evidence="21 22">SB</strain>
    </source>
</reference>
<dbReference type="SUPFAM" id="SSF56601">
    <property type="entry name" value="beta-lactamase/transpeptidase-like"/>
    <property type="match status" value="1"/>
</dbReference>
<dbReference type="Proteomes" id="UP000001933">
    <property type="component" value="Chromosome"/>
</dbReference>
<dbReference type="SUPFAM" id="SSF53955">
    <property type="entry name" value="Lysozyme-like"/>
    <property type="match status" value="1"/>
</dbReference>
<dbReference type="STRING" id="56780.SYN_01998"/>
<comment type="catalytic activity">
    <reaction evidence="17">
        <text>Preferential cleavage: (Ac)2-L-Lys-D-Ala-|-D-Ala. Also transpeptidation of peptidyl-alanyl moieties that are N-acyl substituents of D-alanine.</text>
        <dbReference type="EC" id="3.4.16.4"/>
    </reaction>
</comment>
<keyword evidence="15" id="KW-0511">Multifunctional enzyme</keyword>
<accession>Q2LU90</accession>
<dbReference type="GO" id="GO:0016020">
    <property type="term" value="C:membrane"/>
    <property type="evidence" value="ECO:0007669"/>
    <property type="project" value="UniProtKB-SubCell"/>
</dbReference>
<evidence type="ECO:0000256" key="5">
    <source>
        <dbReference type="ARBA" id="ARBA00022645"/>
    </source>
</evidence>
<evidence type="ECO:0000313" key="22">
    <source>
        <dbReference type="Proteomes" id="UP000001933"/>
    </source>
</evidence>
<dbReference type="GO" id="GO:0006508">
    <property type="term" value="P:proteolysis"/>
    <property type="evidence" value="ECO:0007669"/>
    <property type="project" value="UniProtKB-KW"/>
</dbReference>
<keyword evidence="12" id="KW-0573">Peptidoglycan synthesis</keyword>
<evidence type="ECO:0000256" key="16">
    <source>
        <dbReference type="ARBA" id="ARBA00023316"/>
    </source>
</evidence>